<proteinExistence type="inferred from homology"/>
<dbReference type="SUPFAM" id="SSF51735">
    <property type="entry name" value="NAD(P)-binding Rossmann-fold domains"/>
    <property type="match status" value="1"/>
</dbReference>
<dbReference type="InterPro" id="IPR002347">
    <property type="entry name" value="SDR_fam"/>
</dbReference>
<dbReference type="STRING" id="1116229.S3DBB2"/>
<evidence type="ECO:0000256" key="2">
    <source>
        <dbReference type="ARBA" id="ARBA00023002"/>
    </source>
</evidence>
<dbReference type="Proteomes" id="UP000016922">
    <property type="component" value="Unassembled WGS sequence"/>
</dbReference>
<dbReference type="Gene3D" id="3.40.50.720">
    <property type="entry name" value="NAD(P)-binding Rossmann-like Domain"/>
    <property type="match status" value="1"/>
</dbReference>
<dbReference type="EMBL" id="KE145355">
    <property type="protein sequence ID" value="EPE35035.1"/>
    <property type="molecule type" value="Genomic_DNA"/>
</dbReference>
<evidence type="ECO:0000313" key="4">
    <source>
        <dbReference type="Proteomes" id="UP000016922"/>
    </source>
</evidence>
<reference evidence="3 4" key="1">
    <citation type="journal article" date="2013" name="BMC Genomics">
        <title>Genomics-driven discovery of the pneumocandin biosynthetic gene cluster in the fungus Glarea lozoyensis.</title>
        <authorList>
            <person name="Chen L."/>
            <person name="Yue Q."/>
            <person name="Zhang X."/>
            <person name="Xiang M."/>
            <person name="Wang C."/>
            <person name="Li S."/>
            <person name="Che Y."/>
            <person name="Ortiz-Lopez F.J."/>
            <person name="Bills G.F."/>
            <person name="Liu X."/>
            <person name="An Z."/>
        </authorList>
    </citation>
    <scope>NUCLEOTIDE SEQUENCE [LARGE SCALE GENOMIC DNA]</scope>
    <source>
        <strain evidence="4">ATCC 20868 / MF5171</strain>
    </source>
</reference>
<keyword evidence="2" id="KW-0560">Oxidoreductase</keyword>
<dbReference type="eggNOG" id="KOG1208">
    <property type="taxonomic scope" value="Eukaryota"/>
</dbReference>
<dbReference type="KEGG" id="glz:GLAREA_10730"/>
<dbReference type="GO" id="GO:0016491">
    <property type="term" value="F:oxidoreductase activity"/>
    <property type="evidence" value="ECO:0007669"/>
    <property type="project" value="UniProtKB-KW"/>
</dbReference>
<sequence length="402" mass="44297">MPLPNSTENAINLAAVLSALKTLAYQNYQVPAVHDEELYKSINKYSGIKYCSLPIEVATRLVHTPRFVLSFVETRSAIKPEKKLKRTMAFTHTVIVTGGTVGLGYYAALNIAKAYPQYLVVLSSRTDRESAAQKINSTLGQDNVTFLALDLSSIAKVKKYAKEYSSKKFPPIIALLLNAGLQFPNEVTFTADGFESTFQVNHLGHAILLHHLSPHFAPGVRVTLTASGTHDPAQKSGMPDAIYTSAADLARPDPKTVTKDGRQRYSTSKLLNVMFGYALVRRIPSEQMTVNSFDPGLMPGTGLAREYSSFMRFIWNHVLPHLVPVLKLLVMDGNIHLPAESGANLAWVALSKETAGKNGVYYSGKKEIPSSIDSHIVEKQDDLWDWTVKEVTGGEEEYLSPK</sequence>
<dbReference type="PANTHER" id="PTHR24320:SF152">
    <property type="entry name" value="SHORT-CHAIN DEHYDROGENASE_REDUCTASE FAMILY PROTEIN"/>
    <property type="match status" value="1"/>
</dbReference>
<dbReference type="GeneID" id="19469776"/>
<name>S3DBB2_GLAL2</name>
<dbReference type="PANTHER" id="PTHR24320">
    <property type="entry name" value="RETINOL DEHYDROGENASE"/>
    <property type="match status" value="1"/>
</dbReference>
<evidence type="ECO:0000313" key="3">
    <source>
        <dbReference type="EMBL" id="EPE35035.1"/>
    </source>
</evidence>
<dbReference type="AlphaFoldDB" id="S3DBB2"/>
<comment type="similarity">
    <text evidence="1">Belongs to the short-chain dehydrogenases/reductases (SDR) family.</text>
</comment>
<dbReference type="RefSeq" id="XP_008078022.1">
    <property type="nucleotide sequence ID" value="XM_008079831.1"/>
</dbReference>
<dbReference type="OrthoDB" id="542013at2759"/>
<dbReference type="InterPro" id="IPR036291">
    <property type="entry name" value="NAD(P)-bd_dom_sf"/>
</dbReference>
<organism evidence="3 4">
    <name type="scientific">Glarea lozoyensis (strain ATCC 20868 / MF5171)</name>
    <dbReference type="NCBI Taxonomy" id="1116229"/>
    <lineage>
        <taxon>Eukaryota</taxon>
        <taxon>Fungi</taxon>
        <taxon>Dikarya</taxon>
        <taxon>Ascomycota</taxon>
        <taxon>Pezizomycotina</taxon>
        <taxon>Leotiomycetes</taxon>
        <taxon>Helotiales</taxon>
        <taxon>Helotiaceae</taxon>
        <taxon>Glarea</taxon>
    </lineage>
</organism>
<evidence type="ECO:0000256" key="1">
    <source>
        <dbReference type="ARBA" id="ARBA00006484"/>
    </source>
</evidence>
<gene>
    <name evidence="3" type="ORF">GLAREA_10730</name>
</gene>
<dbReference type="HOGENOM" id="CLU_010194_44_3_1"/>
<protein>
    <submittedName>
        <fullName evidence="3">NAD(P)-binding Rossmann-fold containing protein</fullName>
    </submittedName>
</protein>
<keyword evidence="4" id="KW-1185">Reference proteome</keyword>
<dbReference type="Pfam" id="PF00106">
    <property type="entry name" value="adh_short"/>
    <property type="match status" value="1"/>
</dbReference>
<accession>S3DBB2</accession>
<dbReference type="OMA" id="HDPAQKS"/>